<keyword evidence="2" id="KW-0479">Metal-binding</keyword>
<dbReference type="SUPFAM" id="SSF57701">
    <property type="entry name" value="Zn2/Cys6 DNA-binding domain"/>
    <property type="match status" value="1"/>
</dbReference>
<keyword evidence="3" id="KW-0862">Zinc</keyword>
<evidence type="ECO:0000259" key="11">
    <source>
        <dbReference type="PROSITE" id="PS50048"/>
    </source>
</evidence>
<keyword evidence="8" id="KW-0804">Transcription</keyword>
<feature type="compositionally biased region" description="Polar residues" evidence="10">
    <location>
        <begin position="801"/>
        <end position="813"/>
    </location>
</feature>
<dbReference type="GO" id="GO:0006351">
    <property type="term" value="P:DNA-templated transcription"/>
    <property type="evidence" value="ECO:0007669"/>
    <property type="project" value="InterPro"/>
</dbReference>
<dbReference type="PANTHER" id="PTHR47655">
    <property type="entry name" value="QUINIC ACID UTILIZATION ACTIVATOR"/>
    <property type="match status" value="1"/>
</dbReference>
<dbReference type="PROSITE" id="PS50048">
    <property type="entry name" value="ZN2_CY6_FUNGAL_2"/>
    <property type="match status" value="1"/>
</dbReference>
<evidence type="ECO:0000313" key="13">
    <source>
        <dbReference type="Proteomes" id="UP000326565"/>
    </source>
</evidence>
<dbReference type="PANTHER" id="PTHR47655:SF2">
    <property type="entry name" value="QUINIC ACID UTILIZATION ACTIVATOR"/>
    <property type="match status" value="1"/>
</dbReference>
<evidence type="ECO:0000256" key="3">
    <source>
        <dbReference type="ARBA" id="ARBA00022833"/>
    </source>
</evidence>
<keyword evidence="4" id="KW-0672">Quinate metabolism</keyword>
<dbReference type="Pfam" id="PF04082">
    <property type="entry name" value="Fungal_trans"/>
    <property type="match status" value="1"/>
</dbReference>
<evidence type="ECO:0000313" key="12">
    <source>
        <dbReference type="EMBL" id="KAB8070448.1"/>
    </source>
</evidence>
<feature type="region of interest" description="Disordered" evidence="10">
    <location>
        <begin position="158"/>
        <end position="267"/>
    </location>
</feature>
<dbReference type="AlphaFoldDB" id="A0A5N5WPK7"/>
<dbReference type="InterPro" id="IPR007219">
    <property type="entry name" value="XnlR_reg_dom"/>
</dbReference>
<dbReference type="Proteomes" id="UP000326565">
    <property type="component" value="Unassembled WGS sequence"/>
</dbReference>
<keyword evidence="13" id="KW-1185">Reference proteome</keyword>
<dbReference type="InterPro" id="IPR001138">
    <property type="entry name" value="Zn2Cys6_DnaBD"/>
</dbReference>
<evidence type="ECO:0000256" key="5">
    <source>
        <dbReference type="ARBA" id="ARBA00023015"/>
    </source>
</evidence>
<accession>A0A5N5WPK7</accession>
<gene>
    <name evidence="12" type="ORF">BDV29DRAFT_180910</name>
</gene>
<keyword evidence="6" id="KW-0238">DNA-binding</keyword>
<feature type="compositionally biased region" description="Polar residues" evidence="10">
    <location>
        <begin position="1"/>
        <end position="10"/>
    </location>
</feature>
<dbReference type="FunFam" id="4.10.240.10:FF:000005">
    <property type="entry name" value="Quinic acid utilization activator"/>
    <property type="match status" value="1"/>
</dbReference>
<keyword evidence="9" id="KW-0539">Nucleus</keyword>
<keyword evidence="5" id="KW-0805">Transcription regulation</keyword>
<protein>
    <submittedName>
        <fullName evidence="12">Fungal-specific transcription factor domain-containing protein</fullName>
    </submittedName>
</protein>
<dbReference type="InterPro" id="IPR036864">
    <property type="entry name" value="Zn2-C6_fun-type_DNA-bd_sf"/>
</dbReference>
<dbReference type="InterPro" id="IPR052783">
    <property type="entry name" value="Metabolic/Drug-Res_Regulator"/>
</dbReference>
<dbReference type="Pfam" id="PF00172">
    <property type="entry name" value="Zn_clus"/>
    <property type="match status" value="1"/>
</dbReference>
<keyword evidence="7" id="KW-0010">Activator</keyword>
<evidence type="ECO:0000256" key="4">
    <source>
        <dbReference type="ARBA" id="ARBA00022911"/>
    </source>
</evidence>
<dbReference type="GO" id="GO:0003677">
    <property type="term" value="F:DNA binding"/>
    <property type="evidence" value="ECO:0007669"/>
    <property type="project" value="UniProtKB-KW"/>
</dbReference>
<feature type="compositionally biased region" description="Polar residues" evidence="10">
    <location>
        <begin position="929"/>
        <end position="940"/>
    </location>
</feature>
<dbReference type="GO" id="GO:0008270">
    <property type="term" value="F:zinc ion binding"/>
    <property type="evidence" value="ECO:0007669"/>
    <property type="project" value="InterPro"/>
</dbReference>
<evidence type="ECO:0000256" key="6">
    <source>
        <dbReference type="ARBA" id="ARBA00023125"/>
    </source>
</evidence>
<dbReference type="CDD" id="cd12148">
    <property type="entry name" value="fungal_TF_MHR"/>
    <property type="match status" value="1"/>
</dbReference>
<evidence type="ECO:0000256" key="9">
    <source>
        <dbReference type="ARBA" id="ARBA00023242"/>
    </source>
</evidence>
<evidence type="ECO:0000256" key="8">
    <source>
        <dbReference type="ARBA" id="ARBA00023163"/>
    </source>
</evidence>
<dbReference type="CDD" id="cd00067">
    <property type="entry name" value="GAL4"/>
    <property type="match status" value="1"/>
</dbReference>
<feature type="region of interest" description="Disordered" evidence="10">
    <location>
        <begin position="787"/>
        <end position="813"/>
    </location>
</feature>
<feature type="region of interest" description="Disordered" evidence="10">
    <location>
        <begin position="912"/>
        <end position="940"/>
    </location>
</feature>
<reference evidence="12 13" key="1">
    <citation type="submission" date="2019-04" db="EMBL/GenBank/DDBJ databases">
        <title>Friends and foes A comparative genomics study of 23 Aspergillus species from section Flavi.</title>
        <authorList>
            <consortium name="DOE Joint Genome Institute"/>
            <person name="Kjaerbolling I."/>
            <person name="Vesth T."/>
            <person name="Frisvad J.C."/>
            <person name="Nybo J.L."/>
            <person name="Theobald S."/>
            <person name="Kildgaard S."/>
            <person name="Isbrandt T."/>
            <person name="Kuo A."/>
            <person name="Sato A."/>
            <person name="Lyhne E.K."/>
            <person name="Kogle M.E."/>
            <person name="Wiebenga A."/>
            <person name="Kun R.S."/>
            <person name="Lubbers R.J."/>
            <person name="Makela M.R."/>
            <person name="Barry K."/>
            <person name="Chovatia M."/>
            <person name="Clum A."/>
            <person name="Daum C."/>
            <person name="Haridas S."/>
            <person name="He G."/>
            <person name="LaButti K."/>
            <person name="Lipzen A."/>
            <person name="Mondo S."/>
            <person name="Riley R."/>
            <person name="Salamov A."/>
            <person name="Simmons B.A."/>
            <person name="Magnuson J.K."/>
            <person name="Henrissat B."/>
            <person name="Mortensen U.H."/>
            <person name="Larsen T.O."/>
            <person name="Devries R.P."/>
            <person name="Grigoriev I.V."/>
            <person name="Machida M."/>
            <person name="Baker S.E."/>
            <person name="Andersen M.R."/>
        </authorList>
    </citation>
    <scope>NUCLEOTIDE SEQUENCE [LARGE SCALE GENOMIC DNA]</scope>
    <source>
        <strain evidence="12 13">CBS 151.66</strain>
    </source>
</reference>
<name>A0A5N5WPK7_9EURO</name>
<dbReference type="PROSITE" id="PS00463">
    <property type="entry name" value="ZN2_CY6_FUNGAL_1"/>
    <property type="match status" value="1"/>
</dbReference>
<feature type="compositionally biased region" description="Polar residues" evidence="10">
    <location>
        <begin position="251"/>
        <end position="261"/>
    </location>
</feature>
<evidence type="ECO:0000256" key="2">
    <source>
        <dbReference type="ARBA" id="ARBA00022723"/>
    </source>
</evidence>
<dbReference type="OrthoDB" id="3364175at2759"/>
<sequence>MSSDMRQASGGSKAKRRVIDADDEIRSNAAADDQASNPKRQRVSRACDSCRLKKDKCDGVQPVCSTCASLSRPCTYKANPKKRGLPTGYIRTLELLWGLVFCKIKGSEDVVRALLKAANMPSHLSTMGKEAEGSDTLLFSWKNSAVLRDVERMLTLLEQPEEEQDKDIRANGDSDSPQDAEGSSVPSSDTLEWYIPEGLGDGRENLLASGPSPVKTPTILSNTKIQSARNTRDSSTQTSLPSEDPRIPITHSPSQLSTNLQYPGGTPNYTPRLPSNAWALIDIYFTYTQCWFPILEKHDILRTAFRHSEDDTPVTASSVGSGNYAALWAILALASIQEASIAATRQLLQASSDRPNPKQLYAIAKNLIPAEEALHDIGHVQALLVLSLVKLGQQDWTAAWLLVGQAVRISQCLRLDCPPSVQPNNGDEVKGSGRTKHVFLGCFALETLIAMQIGQAPSLRKSDLMRIGPINEDGLEEWHPWEDQTGLRPVESSRGTFHRGPPHALSTFNRLISLICILNDLSCLKQSMASSISQLEALERQLQIWISALPKTYRVDVRTNSVKPASPHIFGLEMMYEGIVAALSLQFAVQRSDDNVQEAVRKGRAAESSKRLLLLLQTYMETYSLSATFPTFGVILTSGTLRTDESRSTSLLFDLEPGLKNKLRSFASHLATVWFVQEKDITGARLADLTLSTPSMSIAQRQRSLTNISSTDLNSFHLSEVLTPRNGSRSTGLLDSSLIDIAAADTFHSNSWMRTAPNVVEDSTALSLPTPTPSVNINQGITETLQQASQAKEPNSHRTRASISSTVRPMNGTPSLTDMASSFHPIPYQTTYSESNHNLGSLLDIDGYGRLQRPRIAPDLDALFDELASLDGTEKADNQPEFMQNLGFVPDAGIPELYSYTSQVEPFLLAQTQRLPTSDPSGVLRRESQSVADSQSKSTN</sequence>
<dbReference type="SMART" id="SM00066">
    <property type="entry name" value="GAL4"/>
    <property type="match status" value="1"/>
</dbReference>
<dbReference type="EMBL" id="ML732302">
    <property type="protein sequence ID" value="KAB8070448.1"/>
    <property type="molecule type" value="Genomic_DNA"/>
</dbReference>
<feature type="domain" description="Zn(2)-C6 fungal-type" evidence="11">
    <location>
        <begin position="46"/>
        <end position="76"/>
    </location>
</feature>
<organism evidence="12 13">
    <name type="scientific">Aspergillus leporis</name>
    <dbReference type="NCBI Taxonomy" id="41062"/>
    <lineage>
        <taxon>Eukaryota</taxon>
        <taxon>Fungi</taxon>
        <taxon>Dikarya</taxon>
        <taxon>Ascomycota</taxon>
        <taxon>Pezizomycotina</taxon>
        <taxon>Eurotiomycetes</taxon>
        <taxon>Eurotiomycetidae</taxon>
        <taxon>Eurotiales</taxon>
        <taxon>Aspergillaceae</taxon>
        <taxon>Aspergillus</taxon>
        <taxon>Aspergillus subgen. Circumdati</taxon>
    </lineage>
</organism>
<dbReference type="SMART" id="SM00906">
    <property type="entry name" value="Fungal_trans"/>
    <property type="match status" value="1"/>
</dbReference>
<feature type="compositionally biased region" description="Polar residues" evidence="10">
    <location>
        <begin position="218"/>
        <end position="241"/>
    </location>
</feature>
<comment type="subcellular location">
    <subcellularLocation>
        <location evidence="1">Nucleus</location>
    </subcellularLocation>
</comment>
<feature type="region of interest" description="Disordered" evidence="10">
    <location>
        <begin position="1"/>
        <end position="39"/>
    </location>
</feature>
<dbReference type="GO" id="GO:0000981">
    <property type="term" value="F:DNA-binding transcription factor activity, RNA polymerase II-specific"/>
    <property type="evidence" value="ECO:0007669"/>
    <property type="project" value="InterPro"/>
</dbReference>
<evidence type="ECO:0000256" key="10">
    <source>
        <dbReference type="SAM" id="MobiDB-lite"/>
    </source>
</evidence>
<evidence type="ECO:0000256" key="1">
    <source>
        <dbReference type="ARBA" id="ARBA00004123"/>
    </source>
</evidence>
<evidence type="ECO:0000256" key="7">
    <source>
        <dbReference type="ARBA" id="ARBA00023159"/>
    </source>
</evidence>
<dbReference type="GO" id="GO:0045944">
    <property type="term" value="P:positive regulation of transcription by RNA polymerase II"/>
    <property type="evidence" value="ECO:0007669"/>
    <property type="project" value="TreeGrafter"/>
</dbReference>
<dbReference type="Gene3D" id="4.10.240.10">
    <property type="entry name" value="Zn(2)-C6 fungal-type DNA-binding domain"/>
    <property type="match status" value="1"/>
</dbReference>
<feature type="compositionally biased region" description="Basic and acidic residues" evidence="10">
    <location>
        <begin position="17"/>
        <end position="26"/>
    </location>
</feature>
<proteinExistence type="predicted"/>
<dbReference type="GO" id="GO:0005634">
    <property type="term" value="C:nucleus"/>
    <property type="evidence" value="ECO:0007669"/>
    <property type="project" value="UniProtKB-SubCell"/>
</dbReference>